<reference evidence="1" key="1">
    <citation type="journal article" date="2014" name="Int. J. Syst. Evol. Microbiol.">
        <title>Complete genome of a new Firmicutes species belonging to the dominant human colonic microbiota ('Ruminococcus bicirculans') reveals two chromosomes and a selective capacity to utilize plant glucans.</title>
        <authorList>
            <consortium name="NISC Comparative Sequencing Program"/>
            <person name="Wegmann U."/>
            <person name="Louis P."/>
            <person name="Goesmann A."/>
            <person name="Henrissat B."/>
            <person name="Duncan S.H."/>
            <person name="Flint H.J."/>
        </authorList>
    </citation>
    <scope>NUCLEOTIDE SEQUENCE</scope>
    <source>
        <strain evidence="1">NBRC 109915</strain>
    </source>
</reference>
<organism evidence="1 2">
    <name type="scientific">Sulfitobacter pacificus</name>
    <dbReference type="NCBI Taxonomy" id="1499314"/>
    <lineage>
        <taxon>Bacteria</taxon>
        <taxon>Pseudomonadati</taxon>
        <taxon>Pseudomonadota</taxon>
        <taxon>Alphaproteobacteria</taxon>
        <taxon>Rhodobacterales</taxon>
        <taxon>Roseobacteraceae</taxon>
        <taxon>Sulfitobacter</taxon>
    </lineage>
</organism>
<evidence type="ECO:0000313" key="1">
    <source>
        <dbReference type="EMBL" id="GLQ28805.1"/>
    </source>
</evidence>
<dbReference type="EMBL" id="BSNL01000003">
    <property type="protein sequence ID" value="GLQ28805.1"/>
    <property type="molecule type" value="Genomic_DNA"/>
</dbReference>
<protein>
    <recommendedName>
        <fullName evidence="3">Transposase</fullName>
    </recommendedName>
</protein>
<evidence type="ECO:0008006" key="3">
    <source>
        <dbReference type="Google" id="ProtNLM"/>
    </source>
</evidence>
<reference evidence="1" key="2">
    <citation type="submission" date="2023-01" db="EMBL/GenBank/DDBJ databases">
        <title>Draft genome sequence of Sulfitobacter pacificus strain NBRC 109915.</title>
        <authorList>
            <person name="Sun Q."/>
            <person name="Mori K."/>
        </authorList>
    </citation>
    <scope>NUCLEOTIDE SEQUENCE</scope>
    <source>
        <strain evidence="1">NBRC 109915</strain>
    </source>
</reference>
<comment type="caution">
    <text evidence="1">The sequence shown here is derived from an EMBL/GenBank/DDBJ whole genome shotgun (WGS) entry which is preliminary data.</text>
</comment>
<proteinExistence type="predicted"/>
<name>A0ABQ5VNW3_9RHOB</name>
<dbReference type="RefSeq" id="WP_284375783.1">
    <property type="nucleotide sequence ID" value="NZ_BSNL01000003.1"/>
</dbReference>
<dbReference type="Proteomes" id="UP001161388">
    <property type="component" value="Unassembled WGS sequence"/>
</dbReference>
<accession>A0ABQ5VNW3</accession>
<gene>
    <name evidence="1" type="ORF">GCM10007927_36080</name>
</gene>
<keyword evidence="2" id="KW-1185">Reference proteome</keyword>
<evidence type="ECO:0000313" key="2">
    <source>
        <dbReference type="Proteomes" id="UP001161388"/>
    </source>
</evidence>
<sequence>MKSEAVAKHRAAILRPLLELEKKGDPIGRAIGDAAWELGLSKSYTWKLYRRLKENDARSVALQPGRRGPKPGKGRLAPDVERIISTTLSRYYLVRERLDLSRFDAAPLIAFIATKEMNYGNETNG</sequence>